<accession>A0A3N4HS29</accession>
<feature type="transmembrane region" description="Helical" evidence="8">
    <location>
        <begin position="121"/>
        <end position="139"/>
    </location>
</feature>
<dbReference type="PANTHER" id="PTHR23501:SF12">
    <property type="entry name" value="MAJOR FACILITATOR SUPERFAMILY (MFS) PROFILE DOMAIN-CONTAINING PROTEIN-RELATED"/>
    <property type="match status" value="1"/>
</dbReference>
<comment type="subcellular location">
    <subcellularLocation>
        <location evidence="1">Membrane</location>
        <topology evidence="1">Multi-pass membrane protein</topology>
    </subcellularLocation>
</comment>
<feature type="compositionally biased region" description="Low complexity" evidence="7">
    <location>
        <begin position="18"/>
        <end position="29"/>
    </location>
</feature>
<feature type="transmembrane region" description="Helical" evidence="8">
    <location>
        <begin position="455"/>
        <end position="479"/>
    </location>
</feature>
<keyword evidence="5 8" id="KW-1133">Transmembrane helix</keyword>
<feature type="transmembrane region" description="Helical" evidence="8">
    <location>
        <begin position="421"/>
        <end position="443"/>
    </location>
</feature>
<feature type="transmembrane region" description="Helical" evidence="8">
    <location>
        <begin position="213"/>
        <end position="232"/>
    </location>
</feature>
<feature type="transmembrane region" description="Helical" evidence="8">
    <location>
        <begin position="178"/>
        <end position="201"/>
    </location>
</feature>
<evidence type="ECO:0000256" key="5">
    <source>
        <dbReference type="ARBA" id="ARBA00022989"/>
    </source>
</evidence>
<evidence type="ECO:0000256" key="2">
    <source>
        <dbReference type="ARBA" id="ARBA00007520"/>
    </source>
</evidence>
<dbReference type="STRING" id="1160509.A0A3N4HS29"/>
<evidence type="ECO:0000256" key="3">
    <source>
        <dbReference type="ARBA" id="ARBA00022448"/>
    </source>
</evidence>
<evidence type="ECO:0000313" key="10">
    <source>
        <dbReference type="EMBL" id="RPA75298.1"/>
    </source>
</evidence>
<keyword evidence="3" id="KW-0813">Transport</keyword>
<dbReference type="InterPro" id="IPR036259">
    <property type="entry name" value="MFS_trans_sf"/>
</dbReference>
<feature type="region of interest" description="Disordered" evidence="7">
    <location>
        <begin position="1"/>
        <end position="33"/>
    </location>
</feature>
<proteinExistence type="inferred from homology"/>
<dbReference type="AlphaFoldDB" id="A0A3N4HS29"/>
<feature type="transmembrane region" description="Helical" evidence="8">
    <location>
        <begin position="91"/>
        <end position="109"/>
    </location>
</feature>
<dbReference type="PROSITE" id="PS50850">
    <property type="entry name" value="MFS"/>
    <property type="match status" value="1"/>
</dbReference>
<dbReference type="Proteomes" id="UP000275078">
    <property type="component" value="Unassembled WGS sequence"/>
</dbReference>
<name>A0A3N4HS29_ASCIM</name>
<feature type="transmembrane region" description="Helical" evidence="8">
    <location>
        <begin position="151"/>
        <end position="172"/>
    </location>
</feature>
<dbReference type="Pfam" id="PF07690">
    <property type="entry name" value="MFS_1"/>
    <property type="match status" value="1"/>
</dbReference>
<keyword evidence="4 8" id="KW-0812">Transmembrane</keyword>
<feature type="transmembrane region" description="Helical" evidence="8">
    <location>
        <begin position="390"/>
        <end position="409"/>
    </location>
</feature>
<evidence type="ECO:0000256" key="6">
    <source>
        <dbReference type="ARBA" id="ARBA00023136"/>
    </source>
</evidence>
<dbReference type="PANTHER" id="PTHR23501">
    <property type="entry name" value="MAJOR FACILITATOR SUPERFAMILY"/>
    <property type="match status" value="1"/>
</dbReference>
<sequence>MSTSNSSANLPVPDTKTGYESGGYSSDSGLPVADEKAIPQPEEEVRSITGLKWFIVMAALLSTAFLYAVDNTIVAVVIPNLTRDLGHVEKIPWLSVSFTLAGTICILPLSKLYTIFNTKWLYIFFLFLFLVGSALCGAANTMDAEIIGRALAGLGGNGLYVGLVSFISILTTGKERPIYLSFIGLVWGAGVVLGPIIGAGFHDLARHDGWRWGFYLNLFVGGACLPIFWWFLPSNNPRPNNNTPLSQIVLKEMDFLGTATSMGAFLTGIIALSFGGVDYAWDDGRIIACWTLCGLFIIAFALVEYFNVLTTPDNRIFPLHFLGQRGPLLVFLIMIVGGCGTFTTVYYVPLLFQFTRGDSATDAAVRLLPFIILLVAFTVMEGFYLSKIGYYTPTYIVGTALVLGGSIGMTQIDMNTSVAQIYGFEVLLGVGVGIFGQAGIAVVQGMVAPHEVGRAIGYMLVAQLGGLTIGLSTAGAIFVNNAKSGILRAIPGLPEEEVVRAISGASSELLKNVSEEELAKVLEAIVAAMAKTYWVPVAGGAGALLLSFALKWERLQLGQVAPGH</sequence>
<evidence type="ECO:0000256" key="8">
    <source>
        <dbReference type="SAM" id="Phobius"/>
    </source>
</evidence>
<feature type="transmembrane region" description="Helical" evidence="8">
    <location>
        <begin position="328"/>
        <end position="352"/>
    </location>
</feature>
<comment type="similarity">
    <text evidence="2">Belongs to the major facilitator superfamily. TCR/Tet family.</text>
</comment>
<reference evidence="10 11" key="1">
    <citation type="journal article" date="2018" name="Nat. Ecol. Evol.">
        <title>Pezizomycetes genomes reveal the molecular basis of ectomycorrhizal truffle lifestyle.</title>
        <authorList>
            <person name="Murat C."/>
            <person name="Payen T."/>
            <person name="Noel B."/>
            <person name="Kuo A."/>
            <person name="Morin E."/>
            <person name="Chen J."/>
            <person name="Kohler A."/>
            <person name="Krizsan K."/>
            <person name="Balestrini R."/>
            <person name="Da Silva C."/>
            <person name="Montanini B."/>
            <person name="Hainaut M."/>
            <person name="Levati E."/>
            <person name="Barry K.W."/>
            <person name="Belfiori B."/>
            <person name="Cichocki N."/>
            <person name="Clum A."/>
            <person name="Dockter R.B."/>
            <person name="Fauchery L."/>
            <person name="Guy J."/>
            <person name="Iotti M."/>
            <person name="Le Tacon F."/>
            <person name="Lindquist E.A."/>
            <person name="Lipzen A."/>
            <person name="Malagnac F."/>
            <person name="Mello A."/>
            <person name="Molinier V."/>
            <person name="Miyauchi S."/>
            <person name="Poulain J."/>
            <person name="Riccioni C."/>
            <person name="Rubini A."/>
            <person name="Sitrit Y."/>
            <person name="Splivallo R."/>
            <person name="Traeger S."/>
            <person name="Wang M."/>
            <person name="Zifcakova L."/>
            <person name="Wipf D."/>
            <person name="Zambonelli A."/>
            <person name="Paolocci F."/>
            <person name="Nowrousian M."/>
            <person name="Ottonello S."/>
            <person name="Baldrian P."/>
            <person name="Spatafora J.W."/>
            <person name="Henrissat B."/>
            <person name="Nagy L.G."/>
            <person name="Aury J.M."/>
            <person name="Wincker P."/>
            <person name="Grigoriev I.V."/>
            <person name="Bonfante P."/>
            <person name="Martin F.M."/>
        </authorList>
    </citation>
    <scope>NUCLEOTIDE SEQUENCE [LARGE SCALE GENOMIC DNA]</scope>
    <source>
        <strain evidence="10 11">RN42</strain>
    </source>
</reference>
<feature type="transmembrane region" description="Helical" evidence="8">
    <location>
        <begin position="286"/>
        <end position="308"/>
    </location>
</feature>
<keyword evidence="11" id="KW-1185">Reference proteome</keyword>
<dbReference type="Gene3D" id="1.20.1250.20">
    <property type="entry name" value="MFS general substrate transporter like domains"/>
    <property type="match status" value="1"/>
</dbReference>
<dbReference type="OrthoDB" id="10021397at2759"/>
<evidence type="ECO:0000256" key="7">
    <source>
        <dbReference type="SAM" id="MobiDB-lite"/>
    </source>
</evidence>
<dbReference type="EMBL" id="ML119767">
    <property type="protein sequence ID" value="RPA75298.1"/>
    <property type="molecule type" value="Genomic_DNA"/>
</dbReference>
<dbReference type="GO" id="GO:0022857">
    <property type="term" value="F:transmembrane transporter activity"/>
    <property type="evidence" value="ECO:0007669"/>
    <property type="project" value="InterPro"/>
</dbReference>
<dbReference type="GO" id="GO:0005886">
    <property type="term" value="C:plasma membrane"/>
    <property type="evidence" value="ECO:0007669"/>
    <property type="project" value="TreeGrafter"/>
</dbReference>
<gene>
    <name evidence="10" type="ORF">BJ508DRAFT_312128</name>
</gene>
<evidence type="ECO:0000259" key="9">
    <source>
        <dbReference type="PROSITE" id="PS50850"/>
    </source>
</evidence>
<dbReference type="Gene3D" id="1.20.1720.10">
    <property type="entry name" value="Multidrug resistance protein D"/>
    <property type="match status" value="1"/>
</dbReference>
<feature type="transmembrane region" description="Helical" evidence="8">
    <location>
        <begin position="255"/>
        <end position="274"/>
    </location>
</feature>
<dbReference type="InterPro" id="IPR011701">
    <property type="entry name" value="MFS"/>
</dbReference>
<dbReference type="InterPro" id="IPR020846">
    <property type="entry name" value="MFS_dom"/>
</dbReference>
<feature type="transmembrane region" description="Helical" evidence="8">
    <location>
        <begin position="53"/>
        <end position="79"/>
    </location>
</feature>
<dbReference type="SUPFAM" id="SSF103473">
    <property type="entry name" value="MFS general substrate transporter"/>
    <property type="match status" value="1"/>
</dbReference>
<feature type="domain" description="Major facilitator superfamily (MFS) profile" evidence="9">
    <location>
        <begin position="56"/>
        <end position="555"/>
    </location>
</feature>
<keyword evidence="6 8" id="KW-0472">Membrane</keyword>
<protein>
    <submittedName>
        <fullName evidence="10">MFS general substrate transporter</fullName>
    </submittedName>
</protein>
<organism evidence="10 11">
    <name type="scientific">Ascobolus immersus RN42</name>
    <dbReference type="NCBI Taxonomy" id="1160509"/>
    <lineage>
        <taxon>Eukaryota</taxon>
        <taxon>Fungi</taxon>
        <taxon>Dikarya</taxon>
        <taxon>Ascomycota</taxon>
        <taxon>Pezizomycotina</taxon>
        <taxon>Pezizomycetes</taxon>
        <taxon>Pezizales</taxon>
        <taxon>Ascobolaceae</taxon>
        <taxon>Ascobolus</taxon>
    </lineage>
</organism>
<evidence type="ECO:0000313" key="11">
    <source>
        <dbReference type="Proteomes" id="UP000275078"/>
    </source>
</evidence>
<evidence type="ECO:0000256" key="1">
    <source>
        <dbReference type="ARBA" id="ARBA00004141"/>
    </source>
</evidence>
<feature type="transmembrane region" description="Helical" evidence="8">
    <location>
        <begin position="364"/>
        <end position="384"/>
    </location>
</feature>
<evidence type="ECO:0000256" key="4">
    <source>
        <dbReference type="ARBA" id="ARBA00022692"/>
    </source>
</evidence>